<evidence type="ECO:0000256" key="2">
    <source>
        <dbReference type="ARBA" id="ARBA00023125"/>
    </source>
</evidence>
<dbReference type="EMBL" id="FMUB01000015">
    <property type="protein sequence ID" value="SCX32472.1"/>
    <property type="molecule type" value="Genomic_DNA"/>
</dbReference>
<dbReference type="Gene3D" id="1.10.10.10">
    <property type="entry name" value="Winged helix-like DNA-binding domain superfamily/Winged helix DNA-binding domain"/>
    <property type="match status" value="1"/>
</dbReference>
<dbReference type="InterPro" id="IPR036390">
    <property type="entry name" value="WH_DNA-bd_sf"/>
</dbReference>
<dbReference type="Pfam" id="PF09339">
    <property type="entry name" value="HTH_IclR"/>
    <property type="match status" value="1"/>
</dbReference>
<dbReference type="RefSeq" id="WP_090363706.1">
    <property type="nucleotide sequence ID" value="NZ_FMUB01000015.1"/>
</dbReference>
<sequence>MADTDTASTRADSGVRSIARAVEVLELFDAEHPTRTLRELVAMTELPKTTVVRLLSTLESLGLIADRHDSTYGLGAGFLRWVALSQTMWEVSAEARQIMTRLVDECGETVNVYIRQDLNRVSIAQVEGTTTVRSVVEVGVPYALATGAAAKILLTGAPDQVVRTLVNARTDLQLEQLTREIAGIGEAGYAVTHGERELGASAVAAPIITSDGRVIAALSASGPTSRFTADRVGRYVDAVTAAAAEISAAGLGTVEVFL</sequence>
<dbReference type="GO" id="GO:0003677">
    <property type="term" value="F:DNA binding"/>
    <property type="evidence" value="ECO:0007669"/>
    <property type="project" value="UniProtKB-KW"/>
</dbReference>
<dbReference type="STRING" id="1502745.SAMN02799620_05596"/>
<dbReference type="InterPro" id="IPR029016">
    <property type="entry name" value="GAF-like_dom_sf"/>
</dbReference>
<dbReference type="InterPro" id="IPR014757">
    <property type="entry name" value="Tscrpt_reg_IclR_C"/>
</dbReference>
<dbReference type="InterPro" id="IPR050707">
    <property type="entry name" value="HTH_MetabolicPath_Reg"/>
</dbReference>
<dbReference type="PANTHER" id="PTHR30136">
    <property type="entry name" value="HELIX-TURN-HELIX TRANSCRIPTIONAL REGULATOR, ICLR FAMILY"/>
    <property type="match status" value="1"/>
</dbReference>
<dbReference type="PROSITE" id="PS51077">
    <property type="entry name" value="HTH_ICLR"/>
    <property type="match status" value="1"/>
</dbReference>
<dbReference type="AlphaFoldDB" id="A0A1G4WYY5"/>
<dbReference type="SUPFAM" id="SSF55781">
    <property type="entry name" value="GAF domain-like"/>
    <property type="match status" value="1"/>
</dbReference>
<feature type="domain" description="HTH iclR-type" evidence="4">
    <location>
        <begin position="15"/>
        <end position="76"/>
    </location>
</feature>
<evidence type="ECO:0000256" key="3">
    <source>
        <dbReference type="ARBA" id="ARBA00023163"/>
    </source>
</evidence>
<organism evidence="6 7">
    <name type="scientific">Mycolicibacterium fluoranthenivorans</name>
    <dbReference type="NCBI Taxonomy" id="258505"/>
    <lineage>
        <taxon>Bacteria</taxon>
        <taxon>Bacillati</taxon>
        <taxon>Actinomycetota</taxon>
        <taxon>Actinomycetes</taxon>
        <taxon>Mycobacteriales</taxon>
        <taxon>Mycobacteriaceae</taxon>
        <taxon>Mycolicibacterium</taxon>
    </lineage>
</organism>
<evidence type="ECO:0000259" key="4">
    <source>
        <dbReference type="PROSITE" id="PS51077"/>
    </source>
</evidence>
<feature type="domain" description="IclR-ED" evidence="5">
    <location>
        <begin position="70"/>
        <end position="252"/>
    </location>
</feature>
<dbReference type="Proteomes" id="UP000199707">
    <property type="component" value="Unassembled WGS sequence"/>
</dbReference>
<dbReference type="SUPFAM" id="SSF46785">
    <property type="entry name" value="Winged helix' DNA-binding domain"/>
    <property type="match status" value="1"/>
</dbReference>
<protein>
    <submittedName>
        <fullName evidence="6">Transcriptional regulator, IclR family</fullName>
    </submittedName>
</protein>
<reference evidence="7" key="1">
    <citation type="submission" date="2016-10" db="EMBL/GenBank/DDBJ databases">
        <authorList>
            <person name="Varghese N."/>
            <person name="Submissions S."/>
        </authorList>
    </citation>
    <scope>NUCLEOTIDE SEQUENCE [LARGE SCALE GENOMIC DNA]</scope>
    <source>
        <strain evidence="7">UNC267MFSha1.1M11</strain>
    </source>
</reference>
<dbReference type="PROSITE" id="PS51078">
    <property type="entry name" value="ICLR_ED"/>
    <property type="match status" value="1"/>
</dbReference>
<dbReference type="GO" id="GO:0045892">
    <property type="term" value="P:negative regulation of DNA-templated transcription"/>
    <property type="evidence" value="ECO:0007669"/>
    <property type="project" value="TreeGrafter"/>
</dbReference>
<dbReference type="Gene3D" id="3.30.450.40">
    <property type="match status" value="1"/>
</dbReference>
<dbReference type="GO" id="GO:0003700">
    <property type="term" value="F:DNA-binding transcription factor activity"/>
    <property type="evidence" value="ECO:0007669"/>
    <property type="project" value="TreeGrafter"/>
</dbReference>
<accession>A0A1G4WYY5</accession>
<dbReference type="PANTHER" id="PTHR30136:SF24">
    <property type="entry name" value="HTH-TYPE TRANSCRIPTIONAL REPRESSOR ALLR"/>
    <property type="match status" value="1"/>
</dbReference>
<keyword evidence="3" id="KW-0804">Transcription</keyword>
<keyword evidence="2" id="KW-0238">DNA-binding</keyword>
<dbReference type="InterPro" id="IPR005471">
    <property type="entry name" value="Tscrpt_reg_IclR_N"/>
</dbReference>
<evidence type="ECO:0000256" key="1">
    <source>
        <dbReference type="ARBA" id="ARBA00023015"/>
    </source>
</evidence>
<name>A0A1G4WYY5_9MYCO</name>
<keyword evidence="1" id="KW-0805">Transcription regulation</keyword>
<dbReference type="InterPro" id="IPR036388">
    <property type="entry name" value="WH-like_DNA-bd_sf"/>
</dbReference>
<proteinExistence type="predicted"/>
<gene>
    <name evidence="6" type="ORF">SAMN02799620_05596</name>
</gene>
<dbReference type="SMART" id="SM00346">
    <property type="entry name" value="HTH_ICLR"/>
    <property type="match status" value="1"/>
</dbReference>
<evidence type="ECO:0000259" key="5">
    <source>
        <dbReference type="PROSITE" id="PS51078"/>
    </source>
</evidence>
<evidence type="ECO:0000313" key="6">
    <source>
        <dbReference type="EMBL" id="SCX32472.1"/>
    </source>
</evidence>
<dbReference type="Pfam" id="PF01614">
    <property type="entry name" value="IclR_C"/>
    <property type="match status" value="1"/>
</dbReference>
<evidence type="ECO:0000313" key="7">
    <source>
        <dbReference type="Proteomes" id="UP000199707"/>
    </source>
</evidence>